<dbReference type="RefSeq" id="WP_087714784.1">
    <property type="nucleotide sequence ID" value="NZ_MWPH01000002.1"/>
</dbReference>
<evidence type="ECO:0000313" key="4">
    <source>
        <dbReference type="Proteomes" id="UP000196084"/>
    </source>
</evidence>
<feature type="region of interest" description="Disordered" evidence="1">
    <location>
        <begin position="317"/>
        <end position="420"/>
    </location>
</feature>
<feature type="region of interest" description="Disordered" evidence="1">
    <location>
        <begin position="250"/>
        <end position="300"/>
    </location>
</feature>
<accession>A0A202E9F1</accession>
<dbReference type="InterPro" id="IPR025510">
    <property type="entry name" value="DUF4397"/>
</dbReference>
<comment type="caution">
    <text evidence="3">The sequence shown here is derived from an EMBL/GenBank/DDBJ whole genome shotgun (WGS) entry which is preliminary data.</text>
</comment>
<evidence type="ECO:0000313" key="3">
    <source>
        <dbReference type="EMBL" id="OVE84895.1"/>
    </source>
</evidence>
<feature type="region of interest" description="Disordered" evidence="1">
    <location>
        <begin position="127"/>
        <end position="171"/>
    </location>
</feature>
<dbReference type="OrthoDB" id="187327at2157"/>
<reference evidence="3 4" key="1">
    <citation type="submission" date="2017-02" db="EMBL/GenBank/DDBJ databases">
        <title>Natronthermophilus aegyptiacus gen. nov.,sp. nov., an aerobic, extremely halophilic alkalithermophilic archaeon isolated from the athalassohaline Wadi An Natrun, Egypt.</title>
        <authorList>
            <person name="Zhao B."/>
        </authorList>
    </citation>
    <scope>NUCLEOTIDE SEQUENCE [LARGE SCALE GENOMIC DNA]</scope>
    <source>
        <strain evidence="3 4">CGMCC 1.3597</strain>
    </source>
</reference>
<proteinExistence type="predicted"/>
<evidence type="ECO:0000256" key="1">
    <source>
        <dbReference type="SAM" id="MobiDB-lite"/>
    </source>
</evidence>
<dbReference type="Pfam" id="PF14344">
    <property type="entry name" value="DUF4397"/>
    <property type="match status" value="1"/>
</dbReference>
<name>A0A202E9F1_9EURY</name>
<feature type="compositionally biased region" description="Acidic residues" evidence="1">
    <location>
        <begin position="319"/>
        <end position="333"/>
    </location>
</feature>
<dbReference type="Proteomes" id="UP000196084">
    <property type="component" value="Unassembled WGS sequence"/>
</dbReference>
<feature type="compositionally biased region" description="Acidic residues" evidence="1">
    <location>
        <begin position="346"/>
        <end position="420"/>
    </location>
</feature>
<keyword evidence="4" id="KW-1185">Reference proteome</keyword>
<gene>
    <name evidence="3" type="ORF">B2G88_11040</name>
</gene>
<feature type="domain" description="DUF4397" evidence="2">
    <location>
        <begin position="49"/>
        <end position="128"/>
    </location>
</feature>
<dbReference type="EMBL" id="MWPH01000002">
    <property type="protein sequence ID" value="OVE84895.1"/>
    <property type="molecule type" value="Genomic_DNA"/>
</dbReference>
<sequence length="420" mass="45923">MTLSRRSTIKTIGIVGAGSALSGTVLGVNEHEDDERDAETVPEDEETGALRVAHFSPDAPNVDVYVNDQRVLADVAYDDVSPYLEIAPGTYSLTITAAGDPDAVVIQQQFAVEDGFYTAAAIGELGAVEEDDDYDDAAADDDYEEDTDEPEHENEDDYNGEDDYDDEDEDEGLETGTFEILLLADRTPEEVEEAVDGEDAGQIRVVHASPDAPAVDIVDSDSLMPIFDDLEFTIPSGYAAAMAGPVTLDIYPAGEAPEPQEGTDLDPEGEAGDDDMIEPGEDDDNDYDDDEAEPVASVEVDVEAWQAYSVYAIGYLEPPETDVDGDGDVDEADDRSFDVVTLLDGVTDEDDEHEDDGEYDAEDEVDEEPVEDDPVDDTDDDYDADDDYDEPDDDEYDDDYDDNGDDYDDDDYDDDDHDDY</sequence>
<feature type="compositionally biased region" description="Acidic residues" evidence="1">
    <location>
        <begin position="261"/>
        <end position="293"/>
    </location>
</feature>
<evidence type="ECO:0000259" key="2">
    <source>
        <dbReference type="Pfam" id="PF14344"/>
    </source>
</evidence>
<organism evidence="3 4">
    <name type="scientific">Natronolimnobius baerhuensis</name>
    <dbReference type="NCBI Taxonomy" id="253108"/>
    <lineage>
        <taxon>Archaea</taxon>
        <taxon>Methanobacteriati</taxon>
        <taxon>Methanobacteriota</taxon>
        <taxon>Stenosarchaea group</taxon>
        <taxon>Halobacteria</taxon>
        <taxon>Halobacteriales</taxon>
        <taxon>Natrialbaceae</taxon>
        <taxon>Natronolimnobius</taxon>
    </lineage>
</organism>
<protein>
    <recommendedName>
        <fullName evidence="2">DUF4397 domain-containing protein</fullName>
    </recommendedName>
</protein>
<dbReference type="AlphaFoldDB" id="A0A202E9F1"/>